<evidence type="ECO:0000256" key="5">
    <source>
        <dbReference type="SAM" id="Phobius"/>
    </source>
</evidence>
<keyword evidence="5" id="KW-0812">Transmembrane</keyword>
<gene>
    <name evidence="6" type="ORF">HFZ78_22805</name>
</gene>
<dbReference type="Proteomes" id="UP000501868">
    <property type="component" value="Chromosome"/>
</dbReference>
<evidence type="ECO:0000256" key="3">
    <source>
        <dbReference type="ARBA" id="ARBA00023136"/>
    </source>
</evidence>
<evidence type="ECO:0000313" key="6">
    <source>
        <dbReference type="EMBL" id="QIZ09185.1"/>
    </source>
</evidence>
<keyword evidence="5" id="KW-1133">Transmembrane helix</keyword>
<keyword evidence="3 4" id="KW-0472">Membrane</keyword>
<feature type="transmembrane region" description="Helical" evidence="5">
    <location>
        <begin position="366"/>
        <end position="385"/>
    </location>
</feature>
<dbReference type="EMBL" id="CP051128">
    <property type="protein sequence ID" value="QIZ09185.1"/>
    <property type="molecule type" value="Genomic_DNA"/>
</dbReference>
<dbReference type="InterPro" id="IPR050768">
    <property type="entry name" value="UPF0353/GerABKA_families"/>
</dbReference>
<dbReference type="GO" id="GO:0005886">
    <property type="term" value="C:plasma membrane"/>
    <property type="evidence" value="ECO:0007669"/>
    <property type="project" value="UniProtKB-SubCell"/>
</dbReference>
<dbReference type="InterPro" id="IPR004995">
    <property type="entry name" value="Spore_Ger"/>
</dbReference>
<dbReference type="AlphaFoldDB" id="A0A6H1P6U1"/>
<reference evidence="6 7" key="1">
    <citation type="submission" date="2020-04" db="EMBL/GenBank/DDBJ databases">
        <title>Genome-Wide Identification of 5-Methylcytosine Sites in Bacterial Genomes By High-Throughput Sequencing of MspJI Restriction Fragments.</title>
        <authorList>
            <person name="Wu V."/>
        </authorList>
    </citation>
    <scope>NUCLEOTIDE SEQUENCE [LARGE SCALE GENOMIC DNA]</scope>
    <source>
        <strain evidence="6 7">S2</strain>
    </source>
</reference>
<protein>
    <submittedName>
        <fullName evidence="6">Spore germination protein</fullName>
    </submittedName>
</protein>
<proteinExistence type="inferred from homology"/>
<evidence type="ECO:0000256" key="2">
    <source>
        <dbReference type="ARBA" id="ARBA00005278"/>
    </source>
</evidence>
<feature type="transmembrane region" description="Helical" evidence="5">
    <location>
        <begin position="275"/>
        <end position="294"/>
    </location>
</feature>
<comment type="subcellular location">
    <subcellularLocation>
        <location evidence="4">Cell membrane</location>
    </subcellularLocation>
    <subcellularLocation>
        <location evidence="1">Membrane</location>
        <topology evidence="1">Multi-pass membrane protein</topology>
    </subcellularLocation>
</comment>
<evidence type="ECO:0000256" key="1">
    <source>
        <dbReference type="ARBA" id="ARBA00004141"/>
    </source>
</evidence>
<evidence type="ECO:0000313" key="7">
    <source>
        <dbReference type="Proteomes" id="UP000501868"/>
    </source>
</evidence>
<name>A0A6H1P6U1_PRIMG</name>
<dbReference type="Pfam" id="PF03323">
    <property type="entry name" value="GerA"/>
    <property type="match status" value="1"/>
</dbReference>
<comment type="similarity">
    <text evidence="2 4">Belongs to the GerABKA family.</text>
</comment>
<feature type="transmembrane region" description="Helical" evidence="5">
    <location>
        <begin position="397"/>
        <end position="422"/>
    </location>
</feature>
<evidence type="ECO:0000256" key="4">
    <source>
        <dbReference type="PIRNR" id="PIRNR005690"/>
    </source>
</evidence>
<reference evidence="6 7" key="2">
    <citation type="submission" date="2020-04" db="EMBL/GenBank/DDBJ databases">
        <authorList>
            <person name="Fomenkov A."/>
            <person name="Anton B.P."/>
            <person name="Roberts R.J."/>
        </authorList>
    </citation>
    <scope>NUCLEOTIDE SEQUENCE [LARGE SCALE GENOMIC DNA]</scope>
    <source>
        <strain evidence="6 7">S2</strain>
    </source>
</reference>
<sequence length="476" mass="53027">MSFTLQEQELHSLFSSCADVQLHTHEYRTEPFVEKVVFVFCTGLADTVQINQVVLPQLEQNKSLPLLPVSLEGSRKVVEQQIVTKVFAGELLLLFEGTGELFSLNVSKLPQRNPEESTYEVSVKGPRDSFTESVETNIALLRKRVRSTTLCNESFVVGKRSQTKVSLMYLSDVLNEEVLKEARKRLNSVDVDIVNGVSPLEDLLADSPSSLLPLITYNTRPDYVVESLQRGRFCILIDGAPAALIAPINVQYLIKSPEDMYMPYYFVTFERLMRYLALFTSVLLPGFSISLVSFHAEHLPLPLMATSSLNSYGVPSSPTFELFAMLLLFELFREAGLRLPKAVGQTVSVVGGLIVGDAVIRSGLTSPIVIVVVAITYMAQFILINQSFASAVIFMRIFVLLLSSVLGLFGFFIANLSILLYATTLKSFGMPYLSEIIDPLDVDSIKAVIQFPKSFHRTPPKFLRTKKTHKQGDDSE</sequence>
<dbReference type="PANTHER" id="PTHR22550:SF5">
    <property type="entry name" value="LEUCINE ZIPPER PROTEIN 4"/>
    <property type="match status" value="1"/>
</dbReference>
<accession>A0A6H1P6U1</accession>
<dbReference type="PIRSF" id="PIRSF005690">
    <property type="entry name" value="GerBA"/>
    <property type="match status" value="1"/>
</dbReference>
<organism evidence="6 7">
    <name type="scientific">Priestia megaterium</name>
    <name type="common">Bacillus megaterium</name>
    <dbReference type="NCBI Taxonomy" id="1404"/>
    <lineage>
        <taxon>Bacteria</taxon>
        <taxon>Bacillati</taxon>
        <taxon>Bacillota</taxon>
        <taxon>Bacilli</taxon>
        <taxon>Bacillales</taxon>
        <taxon>Bacillaceae</taxon>
        <taxon>Priestia</taxon>
    </lineage>
</organism>
<dbReference type="GO" id="GO:0009847">
    <property type="term" value="P:spore germination"/>
    <property type="evidence" value="ECO:0007669"/>
    <property type="project" value="UniProtKB-UniRule"/>
</dbReference>
<dbReference type="PANTHER" id="PTHR22550">
    <property type="entry name" value="SPORE GERMINATION PROTEIN"/>
    <property type="match status" value="1"/>
</dbReference>